<feature type="transmembrane region" description="Helical" evidence="1">
    <location>
        <begin position="61"/>
        <end position="82"/>
    </location>
</feature>
<organism evidence="2 3">
    <name type="scientific">Sphaerisporangium album</name>
    <dbReference type="NCBI Taxonomy" id="509200"/>
    <lineage>
        <taxon>Bacteria</taxon>
        <taxon>Bacillati</taxon>
        <taxon>Actinomycetota</taxon>
        <taxon>Actinomycetes</taxon>
        <taxon>Streptosporangiales</taxon>
        <taxon>Streptosporangiaceae</taxon>
        <taxon>Sphaerisporangium</taxon>
    </lineage>
</organism>
<feature type="transmembrane region" description="Helical" evidence="1">
    <location>
        <begin position="169"/>
        <end position="191"/>
    </location>
</feature>
<dbReference type="AlphaFoldDB" id="A0A367FEZ4"/>
<evidence type="ECO:0000313" key="2">
    <source>
        <dbReference type="EMBL" id="RCG28235.1"/>
    </source>
</evidence>
<keyword evidence="1" id="KW-1133">Transmembrane helix</keyword>
<feature type="transmembrane region" description="Helical" evidence="1">
    <location>
        <begin position="139"/>
        <end position="157"/>
    </location>
</feature>
<proteinExistence type="predicted"/>
<evidence type="ECO:0000256" key="1">
    <source>
        <dbReference type="SAM" id="Phobius"/>
    </source>
</evidence>
<reference evidence="2 3" key="1">
    <citation type="submission" date="2018-06" db="EMBL/GenBank/DDBJ databases">
        <title>Sphaerisporangium craniellae sp. nov., isolated from a marine sponge in the South China Sea.</title>
        <authorList>
            <person name="Li L."/>
        </authorList>
    </citation>
    <scope>NUCLEOTIDE SEQUENCE [LARGE SCALE GENOMIC DNA]</scope>
    <source>
        <strain evidence="2 3">CCTCC AA 208026</strain>
    </source>
</reference>
<dbReference type="EMBL" id="QOIL01000014">
    <property type="protein sequence ID" value="RCG28235.1"/>
    <property type="molecule type" value="Genomic_DNA"/>
</dbReference>
<feature type="transmembrane region" description="Helical" evidence="1">
    <location>
        <begin position="103"/>
        <end position="127"/>
    </location>
</feature>
<accession>A0A367FEZ4</accession>
<gene>
    <name evidence="2" type="ORF">DQ384_24190</name>
</gene>
<dbReference type="RefSeq" id="WP_114031147.1">
    <property type="nucleotide sequence ID" value="NZ_QOIL01000014.1"/>
</dbReference>
<dbReference type="Proteomes" id="UP000253094">
    <property type="component" value="Unassembled WGS sequence"/>
</dbReference>
<keyword evidence="3" id="KW-1185">Reference proteome</keyword>
<sequence>MNKLGTAEPPPSLTGTLSEWFGQAAQIATGISGMSYAFGWLLTARFYGGLGVDPEEVGVTFSWLVVRAFLIGLLGLVVVLGVRRLLQVAGRSGPITRLVQSRTSIILSLLLTCAGMAGVIVLAYLVWLAPAGTDPTGTVIAIFACAALIGLIVWWMRPSSFRLRWNSRYWLRGLAGALLGFLVTATALLPFRLGDRLVAEVRAGRPVTIDVLPGVSAIKVAEVRVTSADPATPGPAVTCVLRLGGGAGTSVFVAEGKVLRVSDQNVTVTSPC</sequence>
<name>A0A367FEZ4_9ACTN</name>
<feature type="transmembrane region" description="Helical" evidence="1">
    <location>
        <begin position="20"/>
        <end position="41"/>
    </location>
</feature>
<evidence type="ECO:0000313" key="3">
    <source>
        <dbReference type="Proteomes" id="UP000253094"/>
    </source>
</evidence>
<keyword evidence="1" id="KW-0472">Membrane</keyword>
<protein>
    <submittedName>
        <fullName evidence="2">Uncharacterized protein</fullName>
    </submittedName>
</protein>
<comment type="caution">
    <text evidence="2">The sequence shown here is derived from an EMBL/GenBank/DDBJ whole genome shotgun (WGS) entry which is preliminary data.</text>
</comment>
<dbReference type="OrthoDB" id="5184702at2"/>
<keyword evidence="1" id="KW-0812">Transmembrane</keyword>